<dbReference type="GO" id="GO:0003964">
    <property type="term" value="F:RNA-directed DNA polymerase activity"/>
    <property type="evidence" value="ECO:0007669"/>
    <property type="project" value="UniProtKB-KW"/>
</dbReference>
<gene>
    <name evidence="1" type="ORF">llap_391</name>
</gene>
<reference evidence="2" key="1">
    <citation type="submission" date="2017-11" db="EMBL/GenBank/DDBJ databases">
        <authorList>
            <person name="Lima N.C."/>
            <person name="Parody-Merino A.M."/>
            <person name="Battley P.F."/>
            <person name="Fidler A.E."/>
            <person name="Prosdocimi F."/>
        </authorList>
    </citation>
    <scope>NUCLEOTIDE SEQUENCE [LARGE SCALE GENOMIC DNA]</scope>
</reference>
<keyword evidence="1" id="KW-0808">Transferase</keyword>
<proteinExistence type="predicted"/>
<name>A0A2I0UTI6_LIMLA</name>
<sequence length="178" mass="20270">MSKWKPVTSGVPQVSVVGPVLFNLFVSDMDSEIECILDKFADNTKLCGMVETVEGRDAFQRDLDKFERLGREWFECSPEEWDLEVLVDEKVNMSRQCVLAAQKANRILCCIKRSVASRWTEVILPLYSTLAYVLQRALNENEAASAVELDNNMNRHTNKTQVATDKEIQIHSGQKENN</sequence>
<evidence type="ECO:0000313" key="1">
    <source>
        <dbReference type="EMBL" id="PKU49352.1"/>
    </source>
</evidence>
<organism evidence="1 2">
    <name type="scientific">Limosa lapponica baueri</name>
    <dbReference type="NCBI Taxonomy" id="1758121"/>
    <lineage>
        <taxon>Eukaryota</taxon>
        <taxon>Metazoa</taxon>
        <taxon>Chordata</taxon>
        <taxon>Craniata</taxon>
        <taxon>Vertebrata</taxon>
        <taxon>Euteleostomi</taxon>
        <taxon>Archelosauria</taxon>
        <taxon>Archosauria</taxon>
        <taxon>Dinosauria</taxon>
        <taxon>Saurischia</taxon>
        <taxon>Theropoda</taxon>
        <taxon>Coelurosauria</taxon>
        <taxon>Aves</taxon>
        <taxon>Neognathae</taxon>
        <taxon>Neoaves</taxon>
        <taxon>Charadriiformes</taxon>
        <taxon>Scolopacidae</taxon>
        <taxon>Limosa</taxon>
    </lineage>
</organism>
<dbReference type="AlphaFoldDB" id="A0A2I0UTI6"/>
<protein>
    <submittedName>
        <fullName evidence="1">Rna-directed dna polymerase from mobile element jockey-like</fullName>
    </submittedName>
</protein>
<keyword evidence="1" id="KW-0695">RNA-directed DNA polymerase</keyword>
<dbReference type="Proteomes" id="UP000233556">
    <property type="component" value="Unassembled WGS sequence"/>
</dbReference>
<dbReference type="OrthoDB" id="410381at2759"/>
<keyword evidence="2" id="KW-1185">Reference proteome</keyword>
<accession>A0A2I0UTI6</accession>
<evidence type="ECO:0000313" key="2">
    <source>
        <dbReference type="Proteomes" id="UP000233556"/>
    </source>
</evidence>
<dbReference type="EMBL" id="KZ505639">
    <property type="protein sequence ID" value="PKU49352.1"/>
    <property type="molecule type" value="Genomic_DNA"/>
</dbReference>
<reference evidence="2" key="2">
    <citation type="submission" date="2017-12" db="EMBL/GenBank/DDBJ databases">
        <title>Genome sequence of the Bar-tailed Godwit (Limosa lapponica baueri).</title>
        <authorList>
            <person name="Lima N.C.B."/>
            <person name="Parody-Merino A.M."/>
            <person name="Battley P.F."/>
            <person name="Fidler A.E."/>
            <person name="Prosdocimi F."/>
        </authorList>
    </citation>
    <scope>NUCLEOTIDE SEQUENCE [LARGE SCALE GENOMIC DNA]</scope>
</reference>
<keyword evidence="1" id="KW-0548">Nucleotidyltransferase</keyword>
<dbReference type="PANTHER" id="PTHR33332">
    <property type="entry name" value="REVERSE TRANSCRIPTASE DOMAIN-CONTAINING PROTEIN"/>
    <property type="match status" value="1"/>
</dbReference>